<dbReference type="GO" id="GO:0003723">
    <property type="term" value="F:RNA binding"/>
    <property type="evidence" value="ECO:0007669"/>
    <property type="project" value="UniProtKB-KW"/>
</dbReference>
<dbReference type="PROSITE" id="PS51462">
    <property type="entry name" value="NUDIX"/>
    <property type="match status" value="1"/>
</dbReference>
<comment type="catalytic activity">
    <reaction evidence="17">
        <text>IDP + H2O = IMP + phosphate + H(+)</text>
        <dbReference type="Rhea" id="RHEA:35207"/>
        <dbReference type="ChEBI" id="CHEBI:15377"/>
        <dbReference type="ChEBI" id="CHEBI:15378"/>
        <dbReference type="ChEBI" id="CHEBI:43474"/>
        <dbReference type="ChEBI" id="CHEBI:58053"/>
        <dbReference type="ChEBI" id="CHEBI:58280"/>
        <dbReference type="EC" id="3.6.1.64"/>
    </reaction>
    <physiologicalReaction direction="left-to-right" evidence="17">
        <dbReference type="Rhea" id="RHEA:35208"/>
    </physiologicalReaction>
</comment>
<evidence type="ECO:0000313" key="21">
    <source>
        <dbReference type="Proteomes" id="UP000683360"/>
    </source>
</evidence>
<dbReference type="InterPro" id="IPR054754">
    <property type="entry name" value="NudT16"/>
</dbReference>
<dbReference type="PANTHER" id="PTHR46660:SF2">
    <property type="entry name" value="GLYCOSYLTRANSFERASE 1 DOMAIN-CONTAINING PROTEIN 1"/>
    <property type="match status" value="1"/>
</dbReference>
<evidence type="ECO:0000256" key="16">
    <source>
        <dbReference type="ARBA" id="ARBA00047661"/>
    </source>
</evidence>
<evidence type="ECO:0000256" key="2">
    <source>
        <dbReference type="ARBA" id="ARBA00004604"/>
    </source>
</evidence>
<evidence type="ECO:0000256" key="7">
    <source>
        <dbReference type="ARBA" id="ARBA00023080"/>
    </source>
</evidence>
<keyword evidence="7" id="KW-0546">Nucleotide metabolism</keyword>
<evidence type="ECO:0000256" key="10">
    <source>
        <dbReference type="ARBA" id="ARBA00038899"/>
    </source>
</evidence>
<dbReference type="AlphaFoldDB" id="A0A8S3UEC2"/>
<dbReference type="InterPro" id="IPR020084">
    <property type="entry name" value="NUDIX_hydrolase_CS"/>
</dbReference>
<dbReference type="GO" id="GO:0005654">
    <property type="term" value="C:nucleoplasm"/>
    <property type="evidence" value="ECO:0007669"/>
    <property type="project" value="UniProtKB-SubCell"/>
</dbReference>
<reference evidence="20" key="1">
    <citation type="submission" date="2021-03" db="EMBL/GenBank/DDBJ databases">
        <authorList>
            <person name="Bekaert M."/>
        </authorList>
    </citation>
    <scope>NUCLEOTIDE SEQUENCE</scope>
</reference>
<evidence type="ECO:0000256" key="13">
    <source>
        <dbReference type="ARBA" id="ARBA00041656"/>
    </source>
</evidence>
<dbReference type="PROSITE" id="PS00893">
    <property type="entry name" value="NUDIX_BOX"/>
    <property type="match status" value="1"/>
</dbReference>
<dbReference type="SUPFAM" id="SSF53756">
    <property type="entry name" value="UDP-Glycosyltransferase/glycogen phosphorylase"/>
    <property type="match status" value="1"/>
</dbReference>
<evidence type="ECO:0000256" key="14">
    <source>
        <dbReference type="ARBA" id="ARBA00042015"/>
    </source>
</evidence>
<dbReference type="InterPro" id="IPR000086">
    <property type="entry name" value="NUDIX_hydrolase_dom"/>
</dbReference>
<comment type="subcellular location">
    <subcellularLocation>
        <location evidence="2">Nucleus</location>
        <location evidence="2">Nucleolus</location>
    </subcellularLocation>
    <subcellularLocation>
        <location evidence="3">Nucleus</location>
        <location evidence="3">Nucleoplasm</location>
    </subcellularLocation>
</comment>
<dbReference type="Proteomes" id="UP000683360">
    <property type="component" value="Unassembled WGS sequence"/>
</dbReference>
<dbReference type="Pfam" id="PF22327">
    <property type="entry name" value="Nudt16-like"/>
    <property type="match status" value="1"/>
</dbReference>
<dbReference type="EMBL" id="CAJPWZ010002730">
    <property type="protein sequence ID" value="CAG2244230.1"/>
    <property type="molecule type" value="Genomic_DNA"/>
</dbReference>
<gene>
    <name evidence="20" type="ORF">MEDL_56323</name>
</gene>
<dbReference type="GO" id="GO:0016757">
    <property type="term" value="F:glycosyltransferase activity"/>
    <property type="evidence" value="ECO:0007669"/>
    <property type="project" value="UniProtKB-KW"/>
</dbReference>
<accession>A0A8S3UEC2</accession>
<keyword evidence="21" id="KW-1185">Reference proteome</keyword>
<evidence type="ECO:0000256" key="18">
    <source>
        <dbReference type="ARBA" id="ARBA00048945"/>
    </source>
</evidence>
<comment type="caution">
    <text evidence="20">The sequence shown here is derived from an EMBL/GenBank/DDBJ whole genome shotgun (WGS) entry which is preliminary data.</text>
</comment>
<dbReference type="PANTHER" id="PTHR46660">
    <property type="match status" value="1"/>
</dbReference>
<comment type="similarity">
    <text evidence="9">Belongs to the Nudix hydrolase family. NUDT16 subfamily.</text>
</comment>
<comment type="catalytic activity">
    <reaction evidence="18">
        <text>dIDP + H2O = dIMP + phosphate + H(+)</text>
        <dbReference type="Rhea" id="RHEA:35211"/>
        <dbReference type="ChEBI" id="CHEBI:15377"/>
        <dbReference type="ChEBI" id="CHEBI:15378"/>
        <dbReference type="ChEBI" id="CHEBI:43474"/>
        <dbReference type="ChEBI" id="CHEBI:61194"/>
        <dbReference type="ChEBI" id="CHEBI:62286"/>
        <dbReference type="EC" id="3.6.1.64"/>
    </reaction>
    <physiologicalReaction direction="left-to-right" evidence="18">
        <dbReference type="Rhea" id="RHEA:35212"/>
    </physiologicalReaction>
</comment>
<evidence type="ECO:0000256" key="15">
    <source>
        <dbReference type="ARBA" id="ARBA00043162"/>
    </source>
</evidence>
<comment type="catalytic activity">
    <reaction evidence="16">
        <text>a 5'-end (N(7)-methyl 5'-triphosphoguanosine)-ribonucleoside in mRNA + H2O = N(7)-methyl-GDP + a 5'-end phospho-ribonucleoside in mRNA + 2 H(+)</text>
        <dbReference type="Rhea" id="RHEA:67484"/>
        <dbReference type="Rhea" id="RHEA-COMP:15692"/>
        <dbReference type="Rhea" id="RHEA-COMP:17167"/>
        <dbReference type="ChEBI" id="CHEBI:15377"/>
        <dbReference type="ChEBI" id="CHEBI:15378"/>
        <dbReference type="ChEBI" id="CHEBI:63714"/>
        <dbReference type="ChEBI" id="CHEBI:138282"/>
        <dbReference type="ChEBI" id="CHEBI:156461"/>
        <dbReference type="EC" id="3.6.1.62"/>
    </reaction>
    <physiologicalReaction direction="left-to-right" evidence="16">
        <dbReference type="Rhea" id="RHEA:67485"/>
    </physiologicalReaction>
</comment>
<keyword evidence="8" id="KW-0539">Nucleus</keyword>
<keyword evidence="5 20" id="KW-0378">Hydrolase</keyword>
<proteinExistence type="inferred from homology"/>
<evidence type="ECO:0000256" key="6">
    <source>
        <dbReference type="ARBA" id="ARBA00022884"/>
    </source>
</evidence>
<evidence type="ECO:0000313" key="20">
    <source>
        <dbReference type="EMBL" id="CAG2244230.1"/>
    </source>
</evidence>
<evidence type="ECO:0000259" key="19">
    <source>
        <dbReference type="PROSITE" id="PS51462"/>
    </source>
</evidence>
<dbReference type="InterPro" id="IPR015797">
    <property type="entry name" value="NUDIX_hydrolase-like_dom_sf"/>
</dbReference>
<sequence length="499" mass="56487">MNILLISHLQKGSGNLHTIERIRTYLSDVDYKCTLTSPDEFDNEDDLKSYVTANSIKLIIGLHAFRAGKLLQDAKINYVLVIGGTDVNEDYRNQNKMNVMTQSVLSSRKIIVFSNGLRRKVQELWPVIPQDKIIEIKQGVQTCPSKFSLTDYIQQHHSDVYTTDMVICLCVGSIRPVKNPLYLVQEFSELHKRRQNIVYVICGPVVDEEYGKLFRTEIDSLPGVIFIPGLPLTDAHAAIQQSFAYINCSNSEGMALAILESQQIQNSMTDIGWGNLAQYEHYGRVGDIKEDFDIISYEDSKGELYSSFKHASHAMLFARNDTVLWDLYKSRAAIMMQMRFDGLIGFPGGLVDPGENPLDGVNRELEEEIGLDLCKHKLQDSDQVVSFVNKRKNLVLHFYGKEVTVNDFSEIEMKTLSAPDYGNETLGMIRPPLYTMGDGYRGLPAFLSNSYAGNSRQELLIGLQHFKILEQDEIEKAVDSWKTFMKTNRQTCGLTNTDS</sequence>
<dbReference type="InterPro" id="IPR052622">
    <property type="entry name" value="Glycosyltransferase_G1"/>
</dbReference>
<protein>
    <recommendedName>
        <fullName evidence="11">U8 snoRNA-decapping enzyme</fullName>
        <ecNumber evidence="10">3.6.1.64</ecNumber>
    </recommendedName>
    <alternativeName>
        <fullName evidence="14">IDP phosphatase</fullName>
    </alternativeName>
    <alternativeName>
        <fullName evidence="12">Inosine diphosphate phosphatase</fullName>
    </alternativeName>
    <alternativeName>
        <fullName evidence="13">Nucleoside diphosphate-linked moiety X motif 16</fullName>
    </alternativeName>
    <alternativeName>
        <fullName evidence="15">m7GpppN-mRNA hydrolase</fullName>
    </alternativeName>
</protein>
<evidence type="ECO:0000256" key="4">
    <source>
        <dbReference type="ARBA" id="ARBA00022676"/>
    </source>
</evidence>
<keyword evidence="6" id="KW-0694">RNA-binding</keyword>
<evidence type="ECO:0000256" key="1">
    <source>
        <dbReference type="ARBA" id="ARBA00001941"/>
    </source>
</evidence>
<organism evidence="20 21">
    <name type="scientific">Mytilus edulis</name>
    <name type="common">Blue mussel</name>
    <dbReference type="NCBI Taxonomy" id="6550"/>
    <lineage>
        <taxon>Eukaryota</taxon>
        <taxon>Metazoa</taxon>
        <taxon>Spiralia</taxon>
        <taxon>Lophotrochozoa</taxon>
        <taxon>Mollusca</taxon>
        <taxon>Bivalvia</taxon>
        <taxon>Autobranchia</taxon>
        <taxon>Pteriomorphia</taxon>
        <taxon>Mytilida</taxon>
        <taxon>Mytiloidea</taxon>
        <taxon>Mytilidae</taxon>
        <taxon>Mytilinae</taxon>
        <taxon>Mytilus</taxon>
    </lineage>
</organism>
<comment type="cofactor">
    <cofactor evidence="1">
        <name>Co(2+)</name>
        <dbReference type="ChEBI" id="CHEBI:48828"/>
    </cofactor>
</comment>
<dbReference type="Gene3D" id="3.90.79.10">
    <property type="entry name" value="Nucleoside Triphosphate Pyrophosphohydrolase"/>
    <property type="match status" value="1"/>
</dbReference>
<dbReference type="EC" id="3.6.1.64" evidence="10"/>
<evidence type="ECO:0000256" key="9">
    <source>
        <dbReference type="ARBA" id="ARBA00038173"/>
    </source>
</evidence>
<evidence type="ECO:0000256" key="5">
    <source>
        <dbReference type="ARBA" id="ARBA00022801"/>
    </source>
</evidence>
<evidence type="ECO:0000256" key="12">
    <source>
        <dbReference type="ARBA" id="ARBA00041450"/>
    </source>
</evidence>
<evidence type="ECO:0000256" key="11">
    <source>
        <dbReference type="ARBA" id="ARBA00039871"/>
    </source>
</evidence>
<dbReference type="Pfam" id="PF00534">
    <property type="entry name" value="Glycos_transf_1"/>
    <property type="match status" value="1"/>
</dbReference>
<name>A0A8S3UEC2_MYTED</name>
<feature type="domain" description="Nudix hydrolase" evidence="19">
    <location>
        <begin position="307"/>
        <end position="476"/>
    </location>
</feature>
<evidence type="ECO:0000256" key="3">
    <source>
        <dbReference type="ARBA" id="ARBA00004642"/>
    </source>
</evidence>
<evidence type="ECO:0000256" key="17">
    <source>
        <dbReference type="ARBA" id="ARBA00047875"/>
    </source>
</evidence>
<evidence type="ECO:0000256" key="8">
    <source>
        <dbReference type="ARBA" id="ARBA00023242"/>
    </source>
</evidence>
<dbReference type="OrthoDB" id="5950381at2759"/>
<dbReference type="GO" id="GO:1990003">
    <property type="term" value="F:IDP phosphatase activity"/>
    <property type="evidence" value="ECO:0007669"/>
    <property type="project" value="UniProtKB-EC"/>
</dbReference>
<dbReference type="Gene3D" id="3.40.50.2000">
    <property type="entry name" value="Glycogen Phosphorylase B"/>
    <property type="match status" value="2"/>
</dbReference>
<dbReference type="GO" id="GO:0009117">
    <property type="term" value="P:nucleotide metabolic process"/>
    <property type="evidence" value="ECO:0007669"/>
    <property type="project" value="UniProtKB-KW"/>
</dbReference>
<dbReference type="GO" id="GO:0005730">
    <property type="term" value="C:nucleolus"/>
    <property type="evidence" value="ECO:0007669"/>
    <property type="project" value="UniProtKB-SubCell"/>
</dbReference>
<keyword evidence="4" id="KW-0808">Transferase</keyword>
<keyword evidence="4" id="KW-0328">Glycosyltransferase</keyword>
<dbReference type="GO" id="GO:0140933">
    <property type="term" value="F:5'-(N(7)-methylguanosine 5'-triphospho)-[mRNA] hydrolase activity"/>
    <property type="evidence" value="ECO:0007669"/>
    <property type="project" value="UniProtKB-EC"/>
</dbReference>
<dbReference type="SUPFAM" id="SSF55811">
    <property type="entry name" value="Nudix"/>
    <property type="match status" value="1"/>
</dbReference>
<dbReference type="InterPro" id="IPR001296">
    <property type="entry name" value="Glyco_trans_1"/>
</dbReference>